<evidence type="ECO:0000256" key="1">
    <source>
        <dbReference type="SAM" id="SignalP"/>
    </source>
</evidence>
<dbReference type="EMBL" id="ASPP01018447">
    <property type="protein sequence ID" value="ETO16245.1"/>
    <property type="molecule type" value="Genomic_DNA"/>
</dbReference>
<protein>
    <submittedName>
        <fullName evidence="2">Uncharacterized protein</fullName>
    </submittedName>
</protein>
<reference evidence="2 3" key="1">
    <citation type="journal article" date="2013" name="Curr. Biol.">
        <title>The Genome of the Foraminiferan Reticulomyxa filosa.</title>
        <authorList>
            <person name="Glockner G."/>
            <person name="Hulsmann N."/>
            <person name="Schleicher M."/>
            <person name="Noegel A.A."/>
            <person name="Eichinger L."/>
            <person name="Gallinger C."/>
            <person name="Pawlowski J."/>
            <person name="Sierra R."/>
            <person name="Euteneuer U."/>
            <person name="Pillet L."/>
            <person name="Moustafa A."/>
            <person name="Platzer M."/>
            <person name="Groth M."/>
            <person name="Szafranski K."/>
            <person name="Schliwa M."/>
        </authorList>
    </citation>
    <scope>NUCLEOTIDE SEQUENCE [LARGE SCALE GENOMIC DNA]</scope>
</reference>
<keyword evidence="1" id="KW-0732">Signal</keyword>
<dbReference type="Proteomes" id="UP000023152">
    <property type="component" value="Unassembled WGS sequence"/>
</dbReference>
<proteinExistence type="predicted"/>
<evidence type="ECO:0000313" key="3">
    <source>
        <dbReference type="Proteomes" id="UP000023152"/>
    </source>
</evidence>
<gene>
    <name evidence="2" type="ORF">RFI_21109</name>
</gene>
<evidence type="ECO:0000313" key="2">
    <source>
        <dbReference type="EMBL" id="ETO16245.1"/>
    </source>
</evidence>
<feature type="signal peptide" evidence="1">
    <location>
        <begin position="1"/>
        <end position="22"/>
    </location>
</feature>
<sequence>MKLSLVDEIILIILQVLTAVLAMSSVRSVIKENSNENVIIYSNNQSNMDTLMAASNDSVRQMWKCVQCQQGFSSVEISVQLKNISIRVIESTSMIIMRSKKNIHSKMRAMDIFTTSRMPSSYFTLKYSVCASIEVDVDVIVMINSQQSKVCKWFGHPGAQITFNKCFVIDCSSITMVRTPNLDINNIHNGDNSVFSTYRAPNNTNLQVQIQLARPSHCYQHAKICCIRQVSIPQITSQLSSKIFQVMFDISMLGRTMWRKKEMNDMDDKDHNDDLHMAKSATIIGADFNGNAIAIIWISTCIMW</sequence>
<organism evidence="2 3">
    <name type="scientific">Reticulomyxa filosa</name>
    <dbReference type="NCBI Taxonomy" id="46433"/>
    <lineage>
        <taxon>Eukaryota</taxon>
        <taxon>Sar</taxon>
        <taxon>Rhizaria</taxon>
        <taxon>Retaria</taxon>
        <taxon>Foraminifera</taxon>
        <taxon>Monothalamids</taxon>
        <taxon>Reticulomyxidae</taxon>
        <taxon>Reticulomyxa</taxon>
    </lineage>
</organism>
<dbReference type="AlphaFoldDB" id="X6MT11"/>
<feature type="chain" id="PRO_5004975141" evidence="1">
    <location>
        <begin position="23"/>
        <end position="304"/>
    </location>
</feature>
<keyword evidence="3" id="KW-1185">Reference proteome</keyword>
<comment type="caution">
    <text evidence="2">The sequence shown here is derived from an EMBL/GenBank/DDBJ whole genome shotgun (WGS) entry which is preliminary data.</text>
</comment>
<name>X6MT11_RETFI</name>
<accession>X6MT11</accession>